<sequence>MHRKRVPEFNFNHFQKHINKQEYTTGIKQCNDCELCDKLEEYFVKRDIEIEKNKHRDREEQANDQAKQNWGITSKYPFPKEYVQRKVRNWVCTLVPAPFYCNDKVNSVLVPRTIVTEMVSYVIYVTSSNDSKMSMLGWWMVQITVLPISAIFFTARMTIAADLASTPDVGSSMNKIDGLATSSTAIVSRLRCSVDKPFMPGIPTKASLSPSSSTVSRTASTKSCELQLRNYLWNGHLGGTKAIMLLRLTQIEGSGLRMPLTSFRMLTSTSLDLIPQPLPNVNHNIQKKIAEFTDLEFVIVGILQQAAQCRGTVVEFTEFPVASSGTVEF</sequence>
<evidence type="ECO:0000313" key="1">
    <source>
        <dbReference type="EMBL" id="KAL0927350.1"/>
    </source>
</evidence>
<comment type="caution">
    <text evidence="1">The sequence shown here is derived from an EMBL/GenBank/DDBJ whole genome shotgun (WGS) entry which is preliminary data.</text>
</comment>
<reference evidence="1 2" key="1">
    <citation type="journal article" date="2024" name="Plant Biotechnol. J.">
        <title>Dendrobium thyrsiflorum genome and its molecular insights into genes involved in important horticultural traits.</title>
        <authorList>
            <person name="Chen B."/>
            <person name="Wang J.Y."/>
            <person name="Zheng P.J."/>
            <person name="Li K.L."/>
            <person name="Liang Y.M."/>
            <person name="Chen X.F."/>
            <person name="Zhang C."/>
            <person name="Zhao X."/>
            <person name="He X."/>
            <person name="Zhang G.Q."/>
            <person name="Liu Z.J."/>
            <person name="Xu Q."/>
        </authorList>
    </citation>
    <scope>NUCLEOTIDE SEQUENCE [LARGE SCALE GENOMIC DNA]</scope>
    <source>
        <strain evidence="1">GZMU011</strain>
    </source>
</reference>
<gene>
    <name evidence="1" type="ORF">M5K25_001512</name>
</gene>
<proteinExistence type="predicted"/>
<keyword evidence="2" id="KW-1185">Reference proteome</keyword>
<dbReference type="AlphaFoldDB" id="A0ABD0VRN7"/>
<accession>A0ABD0VRN7</accession>
<organism evidence="1 2">
    <name type="scientific">Dendrobium thyrsiflorum</name>
    <name type="common">Pinecone-like raceme dendrobium</name>
    <name type="synonym">Orchid</name>
    <dbReference type="NCBI Taxonomy" id="117978"/>
    <lineage>
        <taxon>Eukaryota</taxon>
        <taxon>Viridiplantae</taxon>
        <taxon>Streptophyta</taxon>
        <taxon>Embryophyta</taxon>
        <taxon>Tracheophyta</taxon>
        <taxon>Spermatophyta</taxon>
        <taxon>Magnoliopsida</taxon>
        <taxon>Liliopsida</taxon>
        <taxon>Asparagales</taxon>
        <taxon>Orchidaceae</taxon>
        <taxon>Epidendroideae</taxon>
        <taxon>Malaxideae</taxon>
        <taxon>Dendrobiinae</taxon>
        <taxon>Dendrobium</taxon>
    </lineage>
</organism>
<protein>
    <submittedName>
        <fullName evidence="1">Uncharacterized protein</fullName>
    </submittedName>
</protein>
<name>A0ABD0VRN7_DENTH</name>
<dbReference type="Proteomes" id="UP001552299">
    <property type="component" value="Unassembled WGS sequence"/>
</dbReference>
<evidence type="ECO:0000313" key="2">
    <source>
        <dbReference type="Proteomes" id="UP001552299"/>
    </source>
</evidence>
<dbReference type="EMBL" id="JANQDX010000002">
    <property type="protein sequence ID" value="KAL0927350.1"/>
    <property type="molecule type" value="Genomic_DNA"/>
</dbReference>